<evidence type="ECO:0000256" key="2">
    <source>
        <dbReference type="PIRSR" id="PIRSR000390-2"/>
    </source>
</evidence>
<comment type="similarity">
    <text evidence="3">Belongs to the DegT/DnrJ/EryC1 family.</text>
</comment>
<dbReference type="EMBL" id="MGDD01000319">
    <property type="protein sequence ID" value="OGL42518.1"/>
    <property type="molecule type" value="Genomic_DNA"/>
</dbReference>
<dbReference type="Pfam" id="PF01041">
    <property type="entry name" value="DegT_DnrJ_EryC1"/>
    <property type="match status" value="1"/>
</dbReference>
<gene>
    <name evidence="4" type="ORF">A2161_08665</name>
</gene>
<dbReference type="InterPro" id="IPR015421">
    <property type="entry name" value="PyrdxlP-dep_Trfase_major"/>
</dbReference>
<dbReference type="PANTHER" id="PTHR30244">
    <property type="entry name" value="TRANSAMINASE"/>
    <property type="match status" value="1"/>
</dbReference>
<dbReference type="AlphaFoldDB" id="A0A1F7RMX2"/>
<evidence type="ECO:0000256" key="3">
    <source>
        <dbReference type="RuleBase" id="RU004508"/>
    </source>
</evidence>
<accession>A0A1F7RMX2</accession>
<dbReference type="InterPro" id="IPR015424">
    <property type="entry name" value="PyrdxlP-dep_Trfase"/>
</dbReference>
<protein>
    <submittedName>
        <fullName evidence="4">UDP-4-amino-4, 6-dideoxy-N-acetyl-beta-L-altrosamine transaminase</fullName>
    </submittedName>
</protein>
<dbReference type="InterPro" id="IPR015422">
    <property type="entry name" value="PyrdxlP-dep_Trfase_small"/>
</dbReference>
<keyword evidence="2 3" id="KW-0663">Pyridoxal phosphate</keyword>
<evidence type="ECO:0000313" key="4">
    <source>
        <dbReference type="EMBL" id="OGL42518.1"/>
    </source>
</evidence>
<dbReference type="Gene3D" id="3.40.640.10">
    <property type="entry name" value="Type I PLP-dependent aspartate aminotransferase-like (Major domain)"/>
    <property type="match status" value="1"/>
</dbReference>
<feature type="modified residue" description="N6-(pyridoxal phosphate)lysine" evidence="2">
    <location>
        <position position="187"/>
    </location>
</feature>
<dbReference type="SUPFAM" id="SSF53383">
    <property type="entry name" value="PLP-dependent transferases"/>
    <property type="match status" value="1"/>
</dbReference>
<organism evidence="4 5">
    <name type="scientific">Candidatus Schekmanbacteria bacterium RBG_13_48_7</name>
    <dbReference type="NCBI Taxonomy" id="1817878"/>
    <lineage>
        <taxon>Bacteria</taxon>
        <taxon>Candidatus Schekmaniibacteriota</taxon>
    </lineage>
</organism>
<dbReference type="GO" id="GO:0030170">
    <property type="term" value="F:pyridoxal phosphate binding"/>
    <property type="evidence" value="ECO:0007669"/>
    <property type="project" value="TreeGrafter"/>
</dbReference>
<reference evidence="4 5" key="1">
    <citation type="journal article" date="2016" name="Nat. Commun.">
        <title>Thousands of microbial genomes shed light on interconnected biogeochemical processes in an aquifer system.</title>
        <authorList>
            <person name="Anantharaman K."/>
            <person name="Brown C.T."/>
            <person name="Hug L.A."/>
            <person name="Sharon I."/>
            <person name="Castelle C.J."/>
            <person name="Probst A.J."/>
            <person name="Thomas B.C."/>
            <person name="Singh A."/>
            <person name="Wilkins M.J."/>
            <person name="Karaoz U."/>
            <person name="Brodie E.L."/>
            <person name="Williams K.H."/>
            <person name="Hubbard S.S."/>
            <person name="Banfield J.F."/>
        </authorList>
    </citation>
    <scope>NUCLEOTIDE SEQUENCE [LARGE SCALE GENOMIC DNA]</scope>
</reference>
<sequence>MRQVRKEFLVFGSPRIEDEEIAEVVQTLKSGWLSTGPKVEAFEHQFSEFVKTRFAVGLNSCTAGLHLAFLGIGIKPGDEIITSPMTFAATANTIIHACAKPVFVDIEKESRNIDPGKIEANITSRTRAIVPVHFAGYPCKMDQIMELARNYNLFVINDSAHALETTYSGKTIARYGDISAYSFYATKNITTGEGGMVATDNEELAEKIQILRLHGLSKDAWNRYSNRGFKHYEVMVPGYKYNMMDIQAAMGIHQLRRVQEYHLIRCRLWDFYMNRLQNLPIELPELPDAGSIHARHLFTILLSIEKLTIDRDHVVEELKRENIGSGIHFTALHLHPYYAKTFGFKIGDFPEAEYVSKRTLSLPLSPKLTESDCLDVCTALERVLLRHTR</sequence>
<comment type="caution">
    <text evidence="4">The sequence shown here is derived from an EMBL/GenBank/DDBJ whole genome shotgun (WGS) entry which is preliminary data.</text>
</comment>
<dbReference type="PIRSF" id="PIRSF000390">
    <property type="entry name" value="PLP_StrS"/>
    <property type="match status" value="1"/>
</dbReference>
<dbReference type="InterPro" id="IPR000653">
    <property type="entry name" value="DegT/StrS_aminotransferase"/>
</dbReference>
<evidence type="ECO:0000256" key="1">
    <source>
        <dbReference type="PIRSR" id="PIRSR000390-1"/>
    </source>
</evidence>
<evidence type="ECO:0000313" key="5">
    <source>
        <dbReference type="Proteomes" id="UP000179266"/>
    </source>
</evidence>
<dbReference type="Gene3D" id="3.90.1150.10">
    <property type="entry name" value="Aspartate Aminotransferase, domain 1"/>
    <property type="match status" value="1"/>
</dbReference>
<dbReference type="PANTHER" id="PTHR30244:SF34">
    <property type="entry name" value="DTDP-4-AMINO-4,6-DIDEOXYGALACTOSE TRANSAMINASE"/>
    <property type="match status" value="1"/>
</dbReference>
<feature type="active site" description="Proton acceptor" evidence="1">
    <location>
        <position position="187"/>
    </location>
</feature>
<dbReference type="GO" id="GO:0008483">
    <property type="term" value="F:transaminase activity"/>
    <property type="evidence" value="ECO:0007669"/>
    <property type="project" value="TreeGrafter"/>
</dbReference>
<dbReference type="GO" id="GO:0000271">
    <property type="term" value="P:polysaccharide biosynthetic process"/>
    <property type="evidence" value="ECO:0007669"/>
    <property type="project" value="TreeGrafter"/>
</dbReference>
<dbReference type="Proteomes" id="UP000179266">
    <property type="component" value="Unassembled WGS sequence"/>
</dbReference>
<dbReference type="CDD" id="cd00616">
    <property type="entry name" value="AHBA_syn"/>
    <property type="match status" value="1"/>
</dbReference>
<proteinExistence type="inferred from homology"/>
<name>A0A1F7RMX2_9BACT</name>